<evidence type="ECO:0000259" key="4">
    <source>
        <dbReference type="PROSITE" id="PS01031"/>
    </source>
</evidence>
<sequence>MPVTFFVEPSRLPSWSPWSEWLESGARREPRCLWLRRPALKRGPELPPQLQGPGGKRVCCRPAAESDDYRQVVDVAGYRPDEVRVRLSADGQVTVSACHRERSDTGFNHSRMVRRLSLPQHVRADQLSSRWTPAGQLVLEAPAAEPSERCGRCPRDQRKVIVVPVTYDTPAVKEGEDKTAEEGEKTEESQTEKTSTDQDEVQEEQAHEEEAEQSDGLDVPVDVEAAAEETPEESSGNMEDLTEKTQDSASETAEAAPAEDAPDAAGEPTGAAAAAADEPAEVVDLEAEAAARQEEEAVPVAVRSGSPASECGQSSVLASVDVSSFLPEEVEVRVSGRHLVIEAVHEETAGDGGSCQLRLARRLPLPTHSRPGPGHVPADPGRPAAARGARHPGARRVMRLTSGSD</sequence>
<comment type="caution">
    <text evidence="5">The sequence shown here is derived from an EMBL/GenBank/DDBJ whole genome shotgun (WGS) entry which is preliminary data.</text>
</comment>
<dbReference type="GO" id="GO:0051082">
    <property type="term" value="F:unfolded protein binding"/>
    <property type="evidence" value="ECO:0007669"/>
    <property type="project" value="TreeGrafter"/>
</dbReference>
<feature type="region of interest" description="Disordered" evidence="3">
    <location>
        <begin position="364"/>
        <end position="405"/>
    </location>
</feature>
<dbReference type="PANTHER" id="PTHR45640:SF26">
    <property type="entry name" value="RE23625P"/>
    <property type="match status" value="1"/>
</dbReference>
<accession>A0A6A4V9V8</accession>
<dbReference type="PROSITE" id="PS01031">
    <property type="entry name" value="SHSP"/>
    <property type="match status" value="1"/>
</dbReference>
<feature type="compositionally biased region" description="Low complexity" evidence="3">
    <location>
        <begin position="247"/>
        <end position="277"/>
    </location>
</feature>
<dbReference type="Pfam" id="PF00011">
    <property type="entry name" value="HSP20"/>
    <property type="match status" value="1"/>
</dbReference>
<protein>
    <submittedName>
        <fullName evidence="5">Heat shock protein beta-1</fullName>
    </submittedName>
</protein>
<feature type="compositionally biased region" description="Basic and acidic residues" evidence="3">
    <location>
        <begin position="171"/>
        <end position="196"/>
    </location>
</feature>
<feature type="domain" description="SHSP" evidence="4">
    <location>
        <begin position="49"/>
        <end position="166"/>
    </location>
</feature>
<evidence type="ECO:0000256" key="3">
    <source>
        <dbReference type="SAM" id="MobiDB-lite"/>
    </source>
</evidence>
<comment type="similarity">
    <text evidence="1 2">Belongs to the small heat shock protein (HSP20) family.</text>
</comment>
<evidence type="ECO:0000256" key="2">
    <source>
        <dbReference type="RuleBase" id="RU003616"/>
    </source>
</evidence>
<feature type="compositionally biased region" description="Basic residues" evidence="3">
    <location>
        <begin position="388"/>
        <end position="398"/>
    </location>
</feature>
<gene>
    <name evidence="5" type="primary">HSPB1_0</name>
    <name evidence="5" type="ORF">FJT64_011903</name>
</gene>
<dbReference type="InterPro" id="IPR008978">
    <property type="entry name" value="HSP20-like_chaperone"/>
</dbReference>
<name>A0A6A4V9V8_AMPAM</name>
<proteinExistence type="inferred from homology"/>
<feature type="compositionally biased region" description="Acidic residues" evidence="3">
    <location>
        <begin position="278"/>
        <end position="287"/>
    </location>
</feature>
<evidence type="ECO:0000313" key="5">
    <source>
        <dbReference type="EMBL" id="KAF0289899.1"/>
    </source>
</evidence>
<dbReference type="SUPFAM" id="SSF49764">
    <property type="entry name" value="HSP20-like chaperones"/>
    <property type="match status" value="1"/>
</dbReference>
<evidence type="ECO:0000256" key="1">
    <source>
        <dbReference type="PROSITE-ProRule" id="PRU00285"/>
    </source>
</evidence>
<dbReference type="GO" id="GO:0005634">
    <property type="term" value="C:nucleus"/>
    <property type="evidence" value="ECO:0007669"/>
    <property type="project" value="TreeGrafter"/>
</dbReference>
<dbReference type="InterPro" id="IPR002068">
    <property type="entry name" value="A-crystallin/Hsp20_dom"/>
</dbReference>
<dbReference type="AlphaFoldDB" id="A0A6A4V9V8"/>
<dbReference type="PANTHER" id="PTHR45640">
    <property type="entry name" value="HEAT SHOCK PROTEIN HSP-12.2-RELATED"/>
    <property type="match status" value="1"/>
</dbReference>
<dbReference type="EMBL" id="VIIS01001994">
    <property type="protein sequence ID" value="KAF0289899.1"/>
    <property type="molecule type" value="Genomic_DNA"/>
</dbReference>
<dbReference type="OrthoDB" id="10058145at2759"/>
<reference evidence="5 6" key="1">
    <citation type="submission" date="2019-07" db="EMBL/GenBank/DDBJ databases">
        <title>Draft genome assembly of a fouling barnacle, Amphibalanus amphitrite (Darwin, 1854): The first reference genome for Thecostraca.</title>
        <authorList>
            <person name="Kim W."/>
        </authorList>
    </citation>
    <scope>NUCLEOTIDE SEQUENCE [LARGE SCALE GENOMIC DNA]</scope>
    <source>
        <strain evidence="5">SNU_AA5</strain>
        <tissue evidence="5">Soma without cirri and trophi</tissue>
    </source>
</reference>
<dbReference type="Gene3D" id="2.60.40.790">
    <property type="match status" value="2"/>
</dbReference>
<feature type="compositionally biased region" description="Acidic residues" evidence="3">
    <location>
        <begin position="197"/>
        <end position="215"/>
    </location>
</feature>
<keyword evidence="6" id="KW-1185">Reference proteome</keyword>
<organism evidence="5 6">
    <name type="scientific">Amphibalanus amphitrite</name>
    <name type="common">Striped barnacle</name>
    <name type="synonym">Balanus amphitrite</name>
    <dbReference type="NCBI Taxonomy" id="1232801"/>
    <lineage>
        <taxon>Eukaryota</taxon>
        <taxon>Metazoa</taxon>
        <taxon>Ecdysozoa</taxon>
        <taxon>Arthropoda</taxon>
        <taxon>Crustacea</taxon>
        <taxon>Multicrustacea</taxon>
        <taxon>Cirripedia</taxon>
        <taxon>Thoracica</taxon>
        <taxon>Thoracicalcarea</taxon>
        <taxon>Balanomorpha</taxon>
        <taxon>Balanoidea</taxon>
        <taxon>Balanidae</taxon>
        <taxon>Amphibalaninae</taxon>
        <taxon>Amphibalanus</taxon>
    </lineage>
</organism>
<dbReference type="InterPro" id="IPR001436">
    <property type="entry name" value="Alpha-crystallin/sHSP_animal"/>
</dbReference>
<dbReference type="GO" id="GO:0009408">
    <property type="term" value="P:response to heat"/>
    <property type="evidence" value="ECO:0007669"/>
    <property type="project" value="TreeGrafter"/>
</dbReference>
<feature type="region of interest" description="Disordered" evidence="3">
    <location>
        <begin position="171"/>
        <end position="314"/>
    </location>
</feature>
<dbReference type="GO" id="GO:0005737">
    <property type="term" value="C:cytoplasm"/>
    <property type="evidence" value="ECO:0007669"/>
    <property type="project" value="TreeGrafter"/>
</dbReference>
<dbReference type="Proteomes" id="UP000440578">
    <property type="component" value="Unassembled WGS sequence"/>
</dbReference>
<dbReference type="GO" id="GO:0042026">
    <property type="term" value="P:protein refolding"/>
    <property type="evidence" value="ECO:0007669"/>
    <property type="project" value="TreeGrafter"/>
</dbReference>
<evidence type="ECO:0000313" key="6">
    <source>
        <dbReference type="Proteomes" id="UP000440578"/>
    </source>
</evidence>
<dbReference type="CDD" id="cd06526">
    <property type="entry name" value="metazoan_ACD"/>
    <property type="match status" value="2"/>
</dbReference>
<keyword evidence="5" id="KW-0346">Stress response</keyword>